<comment type="caution">
    <text evidence="1">The sequence shown here is derived from an EMBL/GenBank/DDBJ whole genome shotgun (WGS) entry which is preliminary data.</text>
</comment>
<dbReference type="CDD" id="cd07067">
    <property type="entry name" value="HP_PGM_like"/>
    <property type="match status" value="1"/>
</dbReference>
<protein>
    <submittedName>
        <fullName evidence="1">Phosphoglycerate mutase</fullName>
    </submittedName>
</protein>
<dbReference type="Proteomes" id="UP000641137">
    <property type="component" value="Unassembled WGS sequence"/>
</dbReference>
<name>A0A8J3GFW5_9HYPH</name>
<dbReference type="AlphaFoldDB" id="A0A8J3GFW5"/>
<dbReference type="Gene3D" id="3.40.50.1240">
    <property type="entry name" value="Phosphoglycerate mutase-like"/>
    <property type="match status" value="1"/>
</dbReference>
<dbReference type="InterPro" id="IPR013078">
    <property type="entry name" value="His_Pase_superF_clade-1"/>
</dbReference>
<reference evidence="1" key="2">
    <citation type="submission" date="2020-09" db="EMBL/GenBank/DDBJ databases">
        <authorList>
            <person name="Sun Q."/>
            <person name="Kim S."/>
        </authorList>
    </citation>
    <scope>NUCLEOTIDE SEQUENCE</scope>
    <source>
        <strain evidence="1">KCTC 42097</strain>
    </source>
</reference>
<evidence type="ECO:0000313" key="2">
    <source>
        <dbReference type="Proteomes" id="UP000641137"/>
    </source>
</evidence>
<proteinExistence type="predicted"/>
<reference evidence="1" key="1">
    <citation type="journal article" date="2014" name="Int. J. Syst. Evol. Microbiol.">
        <title>Complete genome sequence of Corynebacterium casei LMG S-19264T (=DSM 44701T), isolated from a smear-ripened cheese.</title>
        <authorList>
            <consortium name="US DOE Joint Genome Institute (JGI-PGF)"/>
            <person name="Walter F."/>
            <person name="Albersmeier A."/>
            <person name="Kalinowski J."/>
            <person name="Ruckert C."/>
        </authorList>
    </citation>
    <scope>NUCLEOTIDE SEQUENCE</scope>
    <source>
        <strain evidence="1">KCTC 42097</strain>
    </source>
</reference>
<dbReference type="SUPFAM" id="SSF53254">
    <property type="entry name" value="Phosphoglycerate mutase-like"/>
    <property type="match status" value="1"/>
</dbReference>
<evidence type="ECO:0000313" key="1">
    <source>
        <dbReference type="EMBL" id="GHC60816.1"/>
    </source>
</evidence>
<organism evidence="1 2">
    <name type="scientific">Limoniibacter endophyticus</name>
    <dbReference type="NCBI Taxonomy" id="1565040"/>
    <lineage>
        <taxon>Bacteria</taxon>
        <taxon>Pseudomonadati</taxon>
        <taxon>Pseudomonadota</taxon>
        <taxon>Alphaproteobacteria</taxon>
        <taxon>Hyphomicrobiales</taxon>
        <taxon>Bartonellaceae</taxon>
        <taxon>Limoniibacter</taxon>
    </lineage>
</organism>
<dbReference type="EMBL" id="BMZO01000001">
    <property type="protein sequence ID" value="GHC60816.1"/>
    <property type="molecule type" value="Genomic_DNA"/>
</dbReference>
<gene>
    <name evidence="1" type="ORF">GCM10010136_01060</name>
</gene>
<accession>A0A8J3GFW5</accession>
<keyword evidence="2" id="KW-1185">Reference proteome</keyword>
<dbReference type="InterPro" id="IPR029033">
    <property type="entry name" value="His_PPase_superfam"/>
</dbReference>
<dbReference type="Pfam" id="PF00300">
    <property type="entry name" value="His_Phos_1"/>
    <property type="match status" value="1"/>
</dbReference>
<sequence length="209" mass="22628">MRPPLSAYMFNEKARGRMRAVFKHIRTTIGLAAVILSAGVFSANATEAGWALLRSGGHTVLIRHAMTMGGANDALVDPNDCSTQNRLTEQGKLQARRMGALFATRAAPIERIVSSEYCAAVETARSAFPYEELEINTAFDSLDESAPDERQIATMKQTLAASPRSGNAIFITHLSNIRSLTGQSAREGEAVIVEGDGESMRVLGKIIFR</sequence>